<dbReference type="Gene3D" id="1.20.5.1160">
    <property type="entry name" value="Vasodilator-stimulated phosphoprotein"/>
    <property type="match status" value="1"/>
</dbReference>
<feature type="compositionally biased region" description="Basic and acidic residues" evidence="1">
    <location>
        <begin position="385"/>
        <end position="404"/>
    </location>
</feature>
<dbReference type="GO" id="GO:0002080">
    <property type="term" value="C:acrosomal membrane"/>
    <property type="evidence" value="ECO:0007669"/>
    <property type="project" value="TreeGrafter"/>
</dbReference>
<feature type="chain" id="PRO_5034208048" evidence="2">
    <location>
        <begin position="24"/>
        <end position="418"/>
    </location>
</feature>
<reference evidence="3" key="3">
    <citation type="submission" date="2025-09" db="UniProtKB">
        <authorList>
            <consortium name="Ensembl"/>
        </authorList>
    </citation>
    <scope>IDENTIFICATION</scope>
</reference>
<feature type="region of interest" description="Disordered" evidence="1">
    <location>
        <begin position="385"/>
        <end position="418"/>
    </location>
</feature>
<evidence type="ECO:0000256" key="1">
    <source>
        <dbReference type="SAM" id="MobiDB-lite"/>
    </source>
</evidence>
<feature type="compositionally biased region" description="Polar residues" evidence="1">
    <location>
        <begin position="233"/>
        <end position="251"/>
    </location>
</feature>
<dbReference type="InterPro" id="IPR051176">
    <property type="entry name" value="Cent_Immune-Sig_Mod"/>
</dbReference>
<name>A0A8C4X7B3_ERPCA</name>
<feature type="region of interest" description="Disordered" evidence="1">
    <location>
        <begin position="34"/>
        <end position="85"/>
    </location>
</feature>
<evidence type="ECO:0000313" key="4">
    <source>
        <dbReference type="Proteomes" id="UP000694620"/>
    </source>
</evidence>
<evidence type="ECO:0000256" key="2">
    <source>
        <dbReference type="SAM" id="SignalP"/>
    </source>
</evidence>
<dbReference type="Proteomes" id="UP000694620">
    <property type="component" value="Chromosome 1"/>
</dbReference>
<dbReference type="Gene3D" id="1.10.287.510">
    <property type="entry name" value="Helix hairpin bin"/>
    <property type="match status" value="1"/>
</dbReference>
<dbReference type="GeneTree" id="ENSGT00940000159122"/>
<feature type="signal peptide" evidence="2">
    <location>
        <begin position="1"/>
        <end position="23"/>
    </location>
</feature>
<accession>A0A8C4X7B3</accession>
<dbReference type="PANTHER" id="PTHR15715">
    <property type="entry name" value="CENTROSOMAL PROTEIN OF 170 KDA"/>
    <property type="match status" value="1"/>
</dbReference>
<dbReference type="AlphaFoldDB" id="A0A8C4X7B3"/>
<dbReference type="GO" id="GO:0001675">
    <property type="term" value="P:acrosome assembly"/>
    <property type="evidence" value="ECO:0007669"/>
    <property type="project" value="TreeGrafter"/>
</dbReference>
<reference evidence="3" key="1">
    <citation type="submission" date="2021-06" db="EMBL/GenBank/DDBJ databases">
        <authorList>
            <consortium name="Wellcome Sanger Institute Data Sharing"/>
        </authorList>
    </citation>
    <scope>NUCLEOTIDE SEQUENCE [LARGE SCALE GENOMIC DNA]</scope>
</reference>
<sequence length="418" mass="47279">MALVSNICSTFCLTVAAAATAQAVMDGPRLAPVMEEAGEPTDDHSSDKTAKPEMKELTAVEKEVEEIKANSKKDEKPASDNQELEDLKSQVLQLLVELEEARELSQKHEESFQELQGLLEDERMASAQQAESFTKQIQRLQAQLRSVQEEMDSLEEEKNSELAEAQQELRTAQEEVLVLQQAAEEAAAERENDIASLQEELCRLRAELQRLHATRQEYELEITSLRAEIRMKSQGSGQNKDNGNPLQAEQQTVKEECQSLKAECQSLKEENQQLLEKIQWLTEQGTNDFYLTLKEDDLNNEGEFISTGEESTTRCKLVDASVQKNVSFDGKPLTPTGRSGGGFSPAFSEVFSLRDQLKQTEEKALQVQREYETLLAELHELQDKYNKSQNERSEMEKELQECREQMQSLTGKDGKLHC</sequence>
<organism evidence="3 4">
    <name type="scientific">Erpetoichthys calabaricus</name>
    <name type="common">Rope fish</name>
    <name type="synonym">Calamoichthys calabaricus</name>
    <dbReference type="NCBI Taxonomy" id="27687"/>
    <lineage>
        <taxon>Eukaryota</taxon>
        <taxon>Metazoa</taxon>
        <taxon>Chordata</taxon>
        <taxon>Craniata</taxon>
        <taxon>Vertebrata</taxon>
        <taxon>Euteleostomi</taxon>
        <taxon>Actinopterygii</taxon>
        <taxon>Polypteriformes</taxon>
        <taxon>Polypteridae</taxon>
        <taxon>Erpetoichthys</taxon>
    </lineage>
</organism>
<feature type="region of interest" description="Disordered" evidence="1">
    <location>
        <begin position="233"/>
        <end position="252"/>
    </location>
</feature>
<keyword evidence="4" id="KW-1185">Reference proteome</keyword>
<dbReference type="GO" id="GO:0007338">
    <property type="term" value="P:single fertilization"/>
    <property type="evidence" value="ECO:0007669"/>
    <property type="project" value="TreeGrafter"/>
</dbReference>
<evidence type="ECO:0000313" key="3">
    <source>
        <dbReference type="Ensembl" id="ENSECRP00000010038.1"/>
    </source>
</evidence>
<dbReference type="PANTHER" id="PTHR15715:SF26">
    <property type="entry name" value="COILED-COIL DOMAIN-CONTAINING PROTEIN 136"/>
    <property type="match status" value="1"/>
</dbReference>
<proteinExistence type="predicted"/>
<reference evidence="3" key="2">
    <citation type="submission" date="2025-08" db="UniProtKB">
        <authorList>
            <consortium name="Ensembl"/>
        </authorList>
    </citation>
    <scope>IDENTIFICATION</scope>
</reference>
<feature type="compositionally biased region" description="Basic and acidic residues" evidence="1">
    <location>
        <begin position="41"/>
        <end position="78"/>
    </location>
</feature>
<protein>
    <submittedName>
        <fullName evidence="3">Coiled-coil domain containing 136b</fullName>
    </submittedName>
</protein>
<gene>
    <name evidence="3" type="primary">ccdc136b</name>
</gene>
<dbReference type="Ensembl" id="ENSECRT00000010204.1">
    <property type="protein sequence ID" value="ENSECRP00000010038.1"/>
    <property type="gene ID" value="ENSECRG00000006701.1"/>
</dbReference>
<keyword evidence="2" id="KW-0732">Signal</keyword>